<dbReference type="WBParaSite" id="SPAL_0001098200.1">
    <property type="protein sequence ID" value="SPAL_0001098200.1"/>
    <property type="gene ID" value="SPAL_0001098200"/>
</dbReference>
<name>A0A0N5BYY4_STREA</name>
<keyword evidence="1" id="KW-0472">Membrane</keyword>
<dbReference type="GO" id="GO:1902884">
    <property type="term" value="P:positive regulation of response to oxidative stress"/>
    <property type="evidence" value="ECO:0007669"/>
    <property type="project" value="InterPro"/>
</dbReference>
<proteinExistence type="predicted"/>
<evidence type="ECO:0000313" key="2">
    <source>
        <dbReference type="Proteomes" id="UP000046392"/>
    </source>
</evidence>
<dbReference type="PANTHER" id="PTHR22900:SF5">
    <property type="entry name" value="PROTEIN CBG14245"/>
    <property type="match status" value="1"/>
</dbReference>
<reference evidence="3" key="1">
    <citation type="submission" date="2017-02" db="UniProtKB">
        <authorList>
            <consortium name="WormBaseParasite"/>
        </authorList>
    </citation>
    <scope>IDENTIFICATION</scope>
</reference>
<dbReference type="Pfam" id="PF03567">
    <property type="entry name" value="Sulfotransfer_2"/>
    <property type="match status" value="1"/>
</dbReference>
<keyword evidence="1" id="KW-0812">Transmembrane</keyword>
<protein>
    <submittedName>
        <fullName evidence="3">Sulfotransfer_1 domain-containing protein</fullName>
    </submittedName>
</protein>
<evidence type="ECO:0000313" key="3">
    <source>
        <dbReference type="WBParaSite" id="SPAL_0001098200.1"/>
    </source>
</evidence>
<dbReference type="InterPro" id="IPR007669">
    <property type="entry name" value="Chst-1-like"/>
</dbReference>
<keyword evidence="1" id="KW-1133">Transmembrane helix</keyword>
<sequence>MNDYRSEKIPLISNMSTENQEPSTNMTINKNEEYTEKFTTYGIFIVSSYIVLFFTRIILIGDANFVDNVINNFPSTENFIKDEHKTMSHYCLSRGEPCLAAYRNIQEDFVRKFIVAPKYKMANCIMPKCMSTVTSKIFSYLYDTEEYLKFNWQMNGVSASHHKNDFSKMENFINKFVYGNKNNLKDWQLSVFIREPLDRFISAFIDKCYLEKDILSLGIFYPGSELCYGCNKNMSCYLTKQYTRSALYSRSLQRVVGYEDQHTFPQNWFCNFGDYKNIYTVYKTKSDKEGKIMYKNTIINMLKKQNVEEDKIEYIEKFILQNRKNITDPIEIKLKEKRKTIRNYNELPTILKNELLSDPYMYKLFISMYYYDYLVFDYPIPFPKFNQTV</sequence>
<dbReference type="AlphaFoldDB" id="A0A0N5BYY4"/>
<dbReference type="PANTHER" id="PTHR22900">
    <property type="entry name" value="PROTEIN CBG14245-RELATED"/>
    <property type="match status" value="1"/>
</dbReference>
<dbReference type="InterPro" id="IPR005331">
    <property type="entry name" value="Sulfotransferase"/>
</dbReference>
<accession>A0A0N5BYY4</accession>
<dbReference type="GO" id="GO:0050650">
    <property type="term" value="P:chondroitin sulfate proteoglycan biosynthetic process"/>
    <property type="evidence" value="ECO:0007669"/>
    <property type="project" value="InterPro"/>
</dbReference>
<dbReference type="Proteomes" id="UP000046392">
    <property type="component" value="Unplaced"/>
</dbReference>
<keyword evidence="2" id="KW-1185">Reference proteome</keyword>
<feature type="transmembrane region" description="Helical" evidence="1">
    <location>
        <begin position="38"/>
        <end position="59"/>
    </location>
</feature>
<dbReference type="GO" id="GO:0016020">
    <property type="term" value="C:membrane"/>
    <property type="evidence" value="ECO:0007669"/>
    <property type="project" value="InterPro"/>
</dbReference>
<organism evidence="2 3">
    <name type="scientific">Strongyloides papillosus</name>
    <name type="common">Intestinal threadworm</name>
    <dbReference type="NCBI Taxonomy" id="174720"/>
    <lineage>
        <taxon>Eukaryota</taxon>
        <taxon>Metazoa</taxon>
        <taxon>Ecdysozoa</taxon>
        <taxon>Nematoda</taxon>
        <taxon>Chromadorea</taxon>
        <taxon>Rhabditida</taxon>
        <taxon>Tylenchina</taxon>
        <taxon>Panagrolaimomorpha</taxon>
        <taxon>Strongyloidoidea</taxon>
        <taxon>Strongyloididae</taxon>
        <taxon>Strongyloides</taxon>
    </lineage>
</organism>
<dbReference type="GO" id="GO:0047756">
    <property type="term" value="F:chondroitin 4-sulfotransferase activity"/>
    <property type="evidence" value="ECO:0007669"/>
    <property type="project" value="InterPro"/>
</dbReference>
<evidence type="ECO:0000256" key="1">
    <source>
        <dbReference type="SAM" id="Phobius"/>
    </source>
</evidence>